<dbReference type="PANTHER" id="PTHR43065:SF42">
    <property type="entry name" value="TWO-COMPONENT SENSOR PPRA"/>
    <property type="match status" value="1"/>
</dbReference>
<gene>
    <name evidence="9" type="ORF">SAMN05216241_103270</name>
</gene>
<reference evidence="9 10" key="1">
    <citation type="submission" date="2016-10" db="EMBL/GenBank/DDBJ databases">
        <authorList>
            <person name="de Groot N.N."/>
        </authorList>
    </citation>
    <scope>NUCLEOTIDE SEQUENCE [LARGE SCALE GENOMIC DNA]</scope>
    <source>
        <strain evidence="9 10">DSM 25584</strain>
    </source>
</reference>
<dbReference type="Proteomes" id="UP000199415">
    <property type="component" value="Unassembled WGS sequence"/>
</dbReference>
<organism evidence="9 10">
    <name type="scientific">Limimonas halophila</name>
    <dbReference type="NCBI Taxonomy" id="1082479"/>
    <lineage>
        <taxon>Bacteria</taxon>
        <taxon>Pseudomonadati</taxon>
        <taxon>Pseudomonadota</taxon>
        <taxon>Alphaproteobacteria</taxon>
        <taxon>Rhodospirillales</taxon>
        <taxon>Rhodovibrionaceae</taxon>
        <taxon>Limimonas</taxon>
    </lineage>
</organism>
<dbReference type="PROSITE" id="PS50109">
    <property type="entry name" value="HIS_KIN"/>
    <property type="match status" value="1"/>
</dbReference>
<dbReference type="InterPro" id="IPR013656">
    <property type="entry name" value="PAS_4"/>
</dbReference>
<feature type="modified residue" description="4-aspartylphosphate" evidence="4">
    <location>
        <position position="744"/>
    </location>
</feature>
<dbReference type="InterPro" id="IPR003661">
    <property type="entry name" value="HisK_dim/P_dom"/>
</dbReference>
<evidence type="ECO:0000256" key="4">
    <source>
        <dbReference type="PROSITE-ProRule" id="PRU00169"/>
    </source>
</evidence>
<dbReference type="AlphaFoldDB" id="A0A1G7Q7T9"/>
<dbReference type="SUPFAM" id="SSF47384">
    <property type="entry name" value="Homodimeric domain of signal transducing histidine kinase"/>
    <property type="match status" value="1"/>
</dbReference>
<dbReference type="Gene3D" id="3.30.450.20">
    <property type="entry name" value="PAS domain"/>
    <property type="match status" value="3"/>
</dbReference>
<dbReference type="InterPro" id="IPR011006">
    <property type="entry name" value="CheY-like_superfamily"/>
</dbReference>
<accession>A0A1G7Q7T9</accession>
<dbReference type="InterPro" id="IPR036890">
    <property type="entry name" value="HATPase_C_sf"/>
</dbReference>
<dbReference type="SUPFAM" id="SSF55785">
    <property type="entry name" value="PYP-like sensor domain (PAS domain)"/>
    <property type="match status" value="2"/>
</dbReference>
<evidence type="ECO:0000256" key="2">
    <source>
        <dbReference type="ARBA" id="ARBA00012438"/>
    </source>
</evidence>
<dbReference type="SUPFAM" id="SSF52172">
    <property type="entry name" value="CheY-like"/>
    <property type="match status" value="1"/>
</dbReference>
<feature type="domain" description="Histidine kinase" evidence="6">
    <location>
        <begin position="445"/>
        <end position="669"/>
    </location>
</feature>
<dbReference type="SMART" id="SM00448">
    <property type="entry name" value="REC"/>
    <property type="match status" value="1"/>
</dbReference>
<dbReference type="InterPro" id="IPR005467">
    <property type="entry name" value="His_kinase_dom"/>
</dbReference>
<dbReference type="CDD" id="cd00130">
    <property type="entry name" value="PAS"/>
    <property type="match status" value="1"/>
</dbReference>
<dbReference type="Gene3D" id="3.40.50.2300">
    <property type="match status" value="1"/>
</dbReference>
<keyword evidence="10" id="KW-1185">Reference proteome</keyword>
<dbReference type="SUPFAM" id="SSF55874">
    <property type="entry name" value="ATPase domain of HSP90 chaperone/DNA topoisomerase II/histidine kinase"/>
    <property type="match status" value="1"/>
</dbReference>
<evidence type="ECO:0000256" key="3">
    <source>
        <dbReference type="ARBA" id="ARBA00022553"/>
    </source>
</evidence>
<dbReference type="InterPro" id="IPR004358">
    <property type="entry name" value="Sig_transdc_His_kin-like_C"/>
</dbReference>
<feature type="domain" description="Response regulatory" evidence="7">
    <location>
        <begin position="693"/>
        <end position="809"/>
    </location>
</feature>
<dbReference type="Pfam" id="PF08448">
    <property type="entry name" value="PAS_4"/>
    <property type="match status" value="2"/>
</dbReference>
<keyword evidence="9" id="KW-0808">Transferase</keyword>
<dbReference type="OrthoDB" id="9796100at2"/>
<dbReference type="Pfam" id="PF02518">
    <property type="entry name" value="HATPase_c"/>
    <property type="match status" value="1"/>
</dbReference>
<sequence>MVARDRHPLAGIGGLGTLVAPTAALAAPVDSTAGWLPWALAGVFAVLAALAAVGWWRQRERLRPLRDVFETLPSPAQVVRSDGRPIRTNAAGRAWLNDAGASLPDLLTAHAQGEVAADALANLHREAASGSGGRAEVAVHWPRCRACWYAVRTYPVAHPPGAAVWFAEDVTSRRDMQERLRTEHERLAGLLDQAPVGFYVVDRDGRFVYANATLADWLERTPSALADGGCRLHHLVDAEAGAPAYSAFPLDPDRDGATETRNAVFHAADGSAFTAHITQQVVREGRDGHPTARAVVRNLSRENAAAAAVAESEQRFRSFFEQAPLGIALLDAAGRIQACNAAFADLLAQQGESLTGERLPELVHASDRKTVADALAGPAGGETDPPEVRSPDGERVFAVFAKAFEATDVGTQRLVYLIEMTRHKQLEQQVAQSQKMQAIGQLAGAVAHDFNNLLTAMIGFCDLLLLRHRAGDQSFADLMQIKQNANRAANLVRQLLAFSRQQTLRPTVLSVTDVLVELNHLLQRLIGERITLRIEHGSGLYPVKVDQGQLEQVIINLAVNARDAMAETGGRLDIRTSNTELAEDKPGHGETVPPGQYVRIDVRDTGCGIPAESLSRVFEPFFSTKEVGEGTGLGLATVYGIIKQTGGHIQVDSTVGEGTVFSIYLPRHRDTADQPEAREGEGEAAYDLTGMGTVLLVEDEDAVRSFSARALRKKGYTVLEAQSGEAALTTMRERGEPVDLLITDVVMPEMEGPALVARLREMQPDLRVIYISGYAQDSFRSSIDSTEGARFLPKPFTLKQLAGAVKDAMYDTA</sequence>
<keyword evidence="5" id="KW-1133">Transmembrane helix</keyword>
<dbReference type="NCBIfam" id="TIGR00229">
    <property type="entry name" value="sensory_box"/>
    <property type="match status" value="1"/>
</dbReference>
<dbReference type="FunFam" id="1.10.287.130:FF:000037">
    <property type="entry name" value="Hybrid sensor histidine kinase/response regulator"/>
    <property type="match status" value="1"/>
</dbReference>
<dbReference type="PANTHER" id="PTHR43065">
    <property type="entry name" value="SENSOR HISTIDINE KINASE"/>
    <property type="match status" value="1"/>
</dbReference>
<dbReference type="SMART" id="SM00091">
    <property type="entry name" value="PAS"/>
    <property type="match status" value="3"/>
</dbReference>
<dbReference type="SMART" id="SM00387">
    <property type="entry name" value="HATPase_c"/>
    <property type="match status" value="1"/>
</dbReference>
<dbReference type="STRING" id="1082479.SAMN05216241_103270"/>
<dbReference type="InterPro" id="IPR035965">
    <property type="entry name" value="PAS-like_dom_sf"/>
</dbReference>
<dbReference type="RefSeq" id="WP_090019384.1">
    <property type="nucleotide sequence ID" value="NZ_FNCE01000003.1"/>
</dbReference>
<dbReference type="GO" id="GO:0000155">
    <property type="term" value="F:phosphorelay sensor kinase activity"/>
    <property type="evidence" value="ECO:0007669"/>
    <property type="project" value="InterPro"/>
</dbReference>
<dbReference type="CDD" id="cd00082">
    <property type="entry name" value="HisKA"/>
    <property type="match status" value="1"/>
</dbReference>
<dbReference type="Pfam" id="PF00512">
    <property type="entry name" value="HisKA"/>
    <property type="match status" value="1"/>
</dbReference>
<protein>
    <recommendedName>
        <fullName evidence="2">histidine kinase</fullName>
        <ecNumber evidence="2">2.7.13.3</ecNumber>
    </recommendedName>
</protein>
<keyword evidence="3 4" id="KW-0597">Phosphoprotein</keyword>
<dbReference type="Pfam" id="PF13188">
    <property type="entry name" value="PAS_8"/>
    <property type="match status" value="1"/>
</dbReference>
<dbReference type="InterPro" id="IPR001789">
    <property type="entry name" value="Sig_transdc_resp-reg_receiver"/>
</dbReference>
<dbReference type="PRINTS" id="PR00344">
    <property type="entry name" value="BCTRLSENSOR"/>
</dbReference>
<dbReference type="SMART" id="SM00388">
    <property type="entry name" value="HisKA"/>
    <property type="match status" value="1"/>
</dbReference>
<dbReference type="PROSITE" id="PS50112">
    <property type="entry name" value="PAS"/>
    <property type="match status" value="2"/>
</dbReference>
<evidence type="ECO:0000259" key="7">
    <source>
        <dbReference type="PROSITE" id="PS50110"/>
    </source>
</evidence>
<evidence type="ECO:0000256" key="1">
    <source>
        <dbReference type="ARBA" id="ARBA00000085"/>
    </source>
</evidence>
<evidence type="ECO:0000259" key="8">
    <source>
        <dbReference type="PROSITE" id="PS50112"/>
    </source>
</evidence>
<evidence type="ECO:0000256" key="5">
    <source>
        <dbReference type="SAM" id="Phobius"/>
    </source>
</evidence>
<proteinExistence type="predicted"/>
<dbReference type="EMBL" id="FNCE01000003">
    <property type="protein sequence ID" value="SDF94535.1"/>
    <property type="molecule type" value="Genomic_DNA"/>
</dbReference>
<feature type="transmembrane region" description="Helical" evidence="5">
    <location>
        <begin position="36"/>
        <end position="56"/>
    </location>
</feature>
<name>A0A1G7Q7T9_9PROT</name>
<dbReference type="EC" id="2.7.13.3" evidence="2"/>
<evidence type="ECO:0000313" key="9">
    <source>
        <dbReference type="EMBL" id="SDF94535.1"/>
    </source>
</evidence>
<evidence type="ECO:0000313" key="10">
    <source>
        <dbReference type="Proteomes" id="UP000199415"/>
    </source>
</evidence>
<feature type="domain" description="PAS" evidence="8">
    <location>
        <begin position="183"/>
        <end position="225"/>
    </location>
</feature>
<dbReference type="InterPro" id="IPR003594">
    <property type="entry name" value="HATPase_dom"/>
</dbReference>
<keyword evidence="5" id="KW-0812">Transmembrane</keyword>
<feature type="domain" description="PAS" evidence="8">
    <location>
        <begin position="312"/>
        <end position="375"/>
    </location>
</feature>
<dbReference type="Pfam" id="PF00072">
    <property type="entry name" value="Response_reg"/>
    <property type="match status" value="1"/>
</dbReference>
<dbReference type="InterPro" id="IPR000014">
    <property type="entry name" value="PAS"/>
</dbReference>
<dbReference type="InterPro" id="IPR036097">
    <property type="entry name" value="HisK_dim/P_sf"/>
</dbReference>
<dbReference type="Gene3D" id="1.10.287.130">
    <property type="match status" value="1"/>
</dbReference>
<comment type="catalytic activity">
    <reaction evidence="1">
        <text>ATP + protein L-histidine = ADP + protein N-phospho-L-histidine.</text>
        <dbReference type="EC" id="2.7.13.3"/>
    </reaction>
</comment>
<keyword evidence="5" id="KW-0472">Membrane</keyword>
<dbReference type="Gene3D" id="3.30.565.10">
    <property type="entry name" value="Histidine kinase-like ATPase, C-terminal domain"/>
    <property type="match status" value="1"/>
</dbReference>
<evidence type="ECO:0000259" key="6">
    <source>
        <dbReference type="PROSITE" id="PS50109"/>
    </source>
</evidence>
<keyword evidence="9" id="KW-0418">Kinase</keyword>
<dbReference type="PROSITE" id="PS50110">
    <property type="entry name" value="RESPONSE_REGULATORY"/>
    <property type="match status" value="1"/>
</dbReference>